<protein>
    <recommendedName>
        <fullName evidence="1">HD/PDEase domain-containing protein</fullName>
    </recommendedName>
</protein>
<keyword evidence="3" id="KW-1185">Reference proteome</keyword>
<organism evidence="2 3">
    <name type="scientific">Terrisporobacter mayombei</name>
    <dbReference type="NCBI Taxonomy" id="1541"/>
    <lineage>
        <taxon>Bacteria</taxon>
        <taxon>Bacillati</taxon>
        <taxon>Bacillota</taxon>
        <taxon>Clostridia</taxon>
        <taxon>Peptostreptococcales</taxon>
        <taxon>Peptostreptococcaceae</taxon>
        <taxon>Terrisporobacter</taxon>
    </lineage>
</organism>
<evidence type="ECO:0000259" key="1">
    <source>
        <dbReference type="SMART" id="SM00471"/>
    </source>
</evidence>
<dbReference type="Pfam" id="PF01966">
    <property type="entry name" value="HD"/>
    <property type="match status" value="1"/>
</dbReference>
<dbReference type="RefSeq" id="WP_228103485.1">
    <property type="nucleotide sequence ID" value="NZ_CP101637.1"/>
</dbReference>
<evidence type="ECO:0000313" key="2">
    <source>
        <dbReference type="EMBL" id="WMT81322.1"/>
    </source>
</evidence>
<dbReference type="InterPro" id="IPR003607">
    <property type="entry name" value="HD/PDEase_dom"/>
</dbReference>
<dbReference type="PANTHER" id="PTHR38659">
    <property type="entry name" value="METAL-DEPENDENT PHOSPHOHYDROLASE"/>
    <property type="match status" value="1"/>
</dbReference>
<dbReference type="PANTHER" id="PTHR38659:SF1">
    <property type="entry name" value="METAL DEPENDENT PHOSPHOHYDROLASE"/>
    <property type="match status" value="1"/>
</dbReference>
<sequence length="190" mass="21476">MREEALEILFKYLKTDYMLKHSYAVEAVMKELAKKLEPEKEEEWAVAGLLHDLDSDITGRVPGVVNDAHAFKSVELLKEEKFGDEKLYRAILGHHDNKGVVRESLMEKAIYAVDPITGFITAIAKSYPDKKLTSVKTKSVIKRMKEKRFAANANRDAMRAIELAGIGFDEFAEISLNAMQNIADILEESE</sequence>
<dbReference type="EMBL" id="CP101637">
    <property type="protein sequence ID" value="WMT81322.1"/>
    <property type="molecule type" value="Genomic_DNA"/>
</dbReference>
<evidence type="ECO:0000313" key="3">
    <source>
        <dbReference type="Proteomes" id="UP001235030"/>
    </source>
</evidence>
<name>A0ABY9Q025_9FIRM</name>
<dbReference type="InterPro" id="IPR006675">
    <property type="entry name" value="HDIG_dom"/>
</dbReference>
<accession>A0ABY9Q025</accession>
<proteinExistence type="predicted"/>
<reference evidence="2 3" key="1">
    <citation type="submission" date="2022-07" db="EMBL/GenBank/DDBJ databases">
        <title>Genome sequence of Terrisporobacter mayombei DSM6539.</title>
        <authorList>
            <person name="Boeer T."/>
            <person name="Bengelsdorf F.R."/>
            <person name="Daniel R."/>
            <person name="Poehlein A."/>
        </authorList>
    </citation>
    <scope>NUCLEOTIDE SEQUENCE [LARGE SCALE GENOMIC DNA]</scope>
    <source>
        <strain evidence="2 3">DSM 6539</strain>
    </source>
</reference>
<dbReference type="SMART" id="SM00471">
    <property type="entry name" value="HDc"/>
    <property type="match status" value="1"/>
</dbReference>
<dbReference type="Proteomes" id="UP001235030">
    <property type="component" value="Chromosome"/>
</dbReference>
<gene>
    <name evidence="2" type="ORF">TEMA_16620</name>
</gene>
<dbReference type="Gene3D" id="1.10.3210.10">
    <property type="entry name" value="Hypothetical protein af1432"/>
    <property type="match status" value="1"/>
</dbReference>
<feature type="domain" description="HD/PDEase" evidence="1">
    <location>
        <begin position="14"/>
        <end position="128"/>
    </location>
</feature>
<dbReference type="SUPFAM" id="SSF109604">
    <property type="entry name" value="HD-domain/PDEase-like"/>
    <property type="match status" value="1"/>
</dbReference>
<dbReference type="InterPro" id="IPR006674">
    <property type="entry name" value="HD_domain"/>
</dbReference>
<dbReference type="NCBIfam" id="TIGR00277">
    <property type="entry name" value="HDIG"/>
    <property type="match status" value="1"/>
</dbReference>